<feature type="domain" description="FAD-binding PCMH-type" evidence="6">
    <location>
        <begin position="67"/>
        <end position="237"/>
    </location>
</feature>
<accession>A0A973WHL7</accession>
<evidence type="ECO:0000259" key="6">
    <source>
        <dbReference type="PROSITE" id="PS51387"/>
    </source>
</evidence>
<dbReference type="InterPro" id="IPR016167">
    <property type="entry name" value="FAD-bd_PCMH_sub1"/>
</dbReference>
<dbReference type="GO" id="GO:0071949">
    <property type="term" value="F:FAD binding"/>
    <property type="evidence" value="ECO:0007669"/>
    <property type="project" value="InterPro"/>
</dbReference>
<dbReference type="PANTHER" id="PTHR42973">
    <property type="entry name" value="BINDING OXIDOREDUCTASE, PUTATIVE (AFU_ORTHOLOGUE AFUA_1G17690)-RELATED"/>
    <property type="match status" value="1"/>
</dbReference>
<dbReference type="Gene3D" id="3.30.465.10">
    <property type="match status" value="1"/>
</dbReference>
<dbReference type="GO" id="GO:0016491">
    <property type="term" value="F:oxidoreductase activity"/>
    <property type="evidence" value="ECO:0007669"/>
    <property type="project" value="UniProtKB-KW"/>
</dbReference>
<dbReference type="PANTHER" id="PTHR42973:SF39">
    <property type="entry name" value="FAD-BINDING PCMH-TYPE DOMAIN-CONTAINING PROTEIN"/>
    <property type="match status" value="1"/>
</dbReference>
<keyword evidence="5" id="KW-0560">Oxidoreductase</keyword>
<comment type="caution">
    <text evidence="7">The sequence shown here is derived from an EMBL/GenBank/DDBJ whole genome shotgun (WGS) entry which is preliminary data.</text>
</comment>
<dbReference type="InterPro" id="IPR036318">
    <property type="entry name" value="FAD-bd_PCMH-like_sf"/>
</dbReference>
<dbReference type="PROSITE" id="PS51387">
    <property type="entry name" value="FAD_PCMH"/>
    <property type="match status" value="1"/>
</dbReference>
<dbReference type="Gene3D" id="3.30.43.10">
    <property type="entry name" value="Uridine Diphospho-n-acetylenolpyruvylglucosamine Reductase, domain 2"/>
    <property type="match status" value="1"/>
</dbReference>
<evidence type="ECO:0000256" key="5">
    <source>
        <dbReference type="ARBA" id="ARBA00023002"/>
    </source>
</evidence>
<dbReference type="InterPro" id="IPR006094">
    <property type="entry name" value="Oxid_FAD_bind_N"/>
</dbReference>
<dbReference type="RefSeq" id="WP_176528599.1">
    <property type="nucleotide sequence ID" value="NZ_CP088022.1"/>
</dbReference>
<dbReference type="InterPro" id="IPR050416">
    <property type="entry name" value="FAD-linked_Oxidoreductase"/>
</dbReference>
<dbReference type="SUPFAM" id="SSF56176">
    <property type="entry name" value="FAD-binding/transporter-associated domain-like"/>
    <property type="match status" value="1"/>
</dbReference>
<comment type="cofactor">
    <cofactor evidence="1">
        <name>FAD</name>
        <dbReference type="ChEBI" id="CHEBI:57692"/>
    </cofactor>
</comment>
<evidence type="ECO:0000256" key="3">
    <source>
        <dbReference type="ARBA" id="ARBA00022630"/>
    </source>
</evidence>
<dbReference type="Gene3D" id="3.40.462.20">
    <property type="match status" value="1"/>
</dbReference>
<keyword evidence="3" id="KW-0285">Flavoprotein</keyword>
<sequence length="489" mass="51645">MEHPLRVDEFLPSDALVTAADAEIAAPPAEAVAPLPPLPNLPVTDVQFLRPQDAHYADYLPAASKRKQLAPALRAVCRTEHAVAVMVDWVRSNGLSFAVRCGGHSYEGLSQSSGVAIDVRGLQQVVVDKASNLVTAGSGVSLYALYSALAAQGLALQAGSCPTVGISGHLTGGGHGLLARSHGLTCDGLLQANVVDAQARVLQANATSEPDLWWACRGGGGGSFGIATEFKIEVFPLKTTRVFGVSWKLSQAHAAQLFAAWQDWAPNAPSNITSIMKVGPAGHGLITMRCIGQSVGSESELRSELRRLTAVRPPSSALSVQSLAFLDAVKHFAGPLAYESVLMKAKSDYVLTPLASDGIEAMMAAVAPIVPGGIVLLCDSYGGRIADVSADATAFPRRAGTQYCIQYFSSWSRSADTAAHLADVARVYAAMRPFMPGASYVNYCDLDLDDYASAYWGDNLARLVAVKQQYDPDDLFHHAQSVPLSVPTA</sequence>
<dbReference type="Pfam" id="PF01565">
    <property type="entry name" value="FAD_binding_4"/>
    <property type="match status" value="1"/>
</dbReference>
<organism evidence="7">
    <name type="scientific">Bradyrhizobium quebecense</name>
    <dbReference type="NCBI Taxonomy" id="2748629"/>
    <lineage>
        <taxon>Bacteria</taxon>
        <taxon>Pseudomonadati</taxon>
        <taxon>Pseudomonadota</taxon>
        <taxon>Alphaproteobacteria</taxon>
        <taxon>Hyphomicrobiales</taxon>
        <taxon>Nitrobacteraceae</taxon>
        <taxon>Bradyrhizobium</taxon>
    </lineage>
</organism>
<gene>
    <name evidence="7" type="ORF">HU230_00920</name>
</gene>
<proteinExistence type="inferred from homology"/>
<evidence type="ECO:0000313" key="7">
    <source>
        <dbReference type="EMBL" id="NVL04327.1"/>
    </source>
</evidence>
<reference evidence="7" key="1">
    <citation type="submission" date="2020-06" db="EMBL/GenBank/DDBJ databases">
        <title>Whole Genome Sequence of Bradyrhizobium sp. Strain 66S1MB.</title>
        <authorList>
            <person name="Bromfield E."/>
            <person name="Cloutier S."/>
        </authorList>
    </citation>
    <scope>NUCLEOTIDE SEQUENCE</scope>
    <source>
        <strain evidence="7">66S1MB</strain>
    </source>
</reference>
<comment type="similarity">
    <text evidence="2">Belongs to the oxygen-dependent FAD-linked oxidoreductase family.</text>
</comment>
<dbReference type="Pfam" id="PF08031">
    <property type="entry name" value="BBE"/>
    <property type="match status" value="1"/>
</dbReference>
<dbReference type="AlphaFoldDB" id="A0A973WHL7"/>
<name>A0A973WHL7_9BRAD</name>
<dbReference type="EMBL" id="JABWSX010000001">
    <property type="protein sequence ID" value="NVL04327.1"/>
    <property type="molecule type" value="Genomic_DNA"/>
</dbReference>
<evidence type="ECO:0000256" key="1">
    <source>
        <dbReference type="ARBA" id="ARBA00001974"/>
    </source>
</evidence>
<protein>
    <submittedName>
        <fullName evidence="7">FAD-binding oxidoreductase</fullName>
    </submittedName>
</protein>
<dbReference type="InterPro" id="IPR016166">
    <property type="entry name" value="FAD-bd_PCMH"/>
</dbReference>
<keyword evidence="4" id="KW-0274">FAD</keyword>
<dbReference type="InterPro" id="IPR012951">
    <property type="entry name" value="BBE"/>
</dbReference>
<dbReference type="InterPro" id="IPR016169">
    <property type="entry name" value="FAD-bd_PCMH_sub2"/>
</dbReference>
<evidence type="ECO:0000256" key="2">
    <source>
        <dbReference type="ARBA" id="ARBA00005466"/>
    </source>
</evidence>
<evidence type="ECO:0000256" key="4">
    <source>
        <dbReference type="ARBA" id="ARBA00022827"/>
    </source>
</evidence>